<dbReference type="RefSeq" id="WP_119324902.1">
    <property type="nucleotide sequence ID" value="NZ_AP025739.1"/>
</dbReference>
<dbReference type="PANTHER" id="PTHR31630">
    <property type="entry name" value="PHYTANOYL-COA DIOXYGENASE-RELATED-RELATED"/>
    <property type="match status" value="1"/>
</dbReference>
<accession>A0A402D631</accession>
<reference evidence="1 2" key="1">
    <citation type="journal article" date="2019" name="Int. J. Syst. Evol. Microbiol.">
        <title>Capsulimonas corticalis gen. nov., sp. nov., an aerobic capsulated bacterium, of a novel bacterial order, Capsulimonadales ord. nov., of the class Armatimonadia of the phylum Armatimonadetes.</title>
        <authorList>
            <person name="Li J."/>
            <person name="Kudo C."/>
            <person name="Tonouchi A."/>
        </authorList>
    </citation>
    <scope>NUCLEOTIDE SEQUENCE [LARGE SCALE GENOMIC DNA]</scope>
    <source>
        <strain evidence="1 2">AX-7</strain>
    </source>
</reference>
<dbReference type="InterPro" id="IPR008775">
    <property type="entry name" value="Phytyl_CoA_dOase-like"/>
</dbReference>
<proteinExistence type="predicted"/>
<dbReference type="OrthoDB" id="1157001at2"/>
<dbReference type="EMBL" id="AP025739">
    <property type="protein sequence ID" value="BDI32498.1"/>
    <property type="molecule type" value="Genomic_DNA"/>
</dbReference>
<dbReference type="KEGG" id="ccot:CCAX7_45490"/>
<keyword evidence="2" id="KW-1185">Reference proteome</keyword>
<dbReference type="AlphaFoldDB" id="A0A402D631"/>
<dbReference type="Proteomes" id="UP000287394">
    <property type="component" value="Chromosome"/>
</dbReference>
<sequence>MNPFDRQIIADADETGSIGVVYLKRYWSRNMAFRTCGNPSPVTEDDTIAEAVLLAGLRLGIRETLDFLMAATPSFEAFEEWVLTKNDNTIEPERLRRLNGALRGDDTFALETILSEPVLSASDLAFWDEHGYVVVKQAVDREQCQAAVDAICNYTGMSMDEPDSWYKDQIWIPLAHSPALWSNRNSSRIHTAFSQIYKRRDLWMNVDVCGVNPPMRPGYSFRGAPLHWDMTLAPPHCFGTQAILYLTDTAEDQGAFSCVPGFHRRLERWLAELPAGANPRAHAIAELQATPISGDAGDLIIWHQALPHGATPNRAALPRTVQYLNMFPSRFEVNTTWI</sequence>
<protein>
    <submittedName>
        <fullName evidence="1">Uncharacterized protein</fullName>
    </submittedName>
</protein>
<name>A0A402D631_9BACT</name>
<dbReference type="SUPFAM" id="SSF51197">
    <property type="entry name" value="Clavaminate synthase-like"/>
    <property type="match status" value="1"/>
</dbReference>
<gene>
    <name evidence="1" type="ORF">CCAX7_45490</name>
</gene>
<dbReference type="PANTHER" id="PTHR31630:SF6">
    <property type="entry name" value="PHYTANOYL-COA DIOXYGENASE-RELATED"/>
    <property type="match status" value="1"/>
</dbReference>
<dbReference type="Gene3D" id="2.60.120.620">
    <property type="entry name" value="q2cbj1_9rhob like domain"/>
    <property type="match status" value="1"/>
</dbReference>
<evidence type="ECO:0000313" key="1">
    <source>
        <dbReference type="EMBL" id="BDI32498.1"/>
    </source>
</evidence>
<evidence type="ECO:0000313" key="2">
    <source>
        <dbReference type="Proteomes" id="UP000287394"/>
    </source>
</evidence>
<dbReference type="Pfam" id="PF05721">
    <property type="entry name" value="PhyH"/>
    <property type="match status" value="1"/>
</dbReference>
<dbReference type="GO" id="GO:0016706">
    <property type="term" value="F:2-oxoglutarate-dependent dioxygenase activity"/>
    <property type="evidence" value="ECO:0007669"/>
    <property type="project" value="UniProtKB-ARBA"/>
</dbReference>
<organism evidence="1 2">
    <name type="scientific">Capsulimonas corticalis</name>
    <dbReference type="NCBI Taxonomy" id="2219043"/>
    <lineage>
        <taxon>Bacteria</taxon>
        <taxon>Bacillati</taxon>
        <taxon>Armatimonadota</taxon>
        <taxon>Armatimonadia</taxon>
        <taxon>Capsulimonadales</taxon>
        <taxon>Capsulimonadaceae</taxon>
        <taxon>Capsulimonas</taxon>
    </lineage>
</organism>